<dbReference type="Gramene" id="Kaladp0046s0124.3.v1.1">
    <property type="protein sequence ID" value="Kaladp0046s0124.3.v1.1"/>
    <property type="gene ID" value="Kaladp0046s0124.v1.1"/>
</dbReference>
<sequence>MAVAENVSQIGTSSDTHRDATCLVNALSSAACEWFLIILLFLHGLLSYFLREFAKYCKLPTPCLFCSRLDHYFGSKMPKSHQSMFCYNHGLEISSHGMCEDCLFSYATKNKSHPKSHSSVNKMSRTLQQNKSIYSYTECSASGPVDRRACSCCDKLWASRQIQQRATRYRSPVRGSSKPNIPLPNEPSRNSLSRRDNMRRSREKSHGSLYSKHFGSDIMDPPASCGYKVVKVTSNSESEAPFSDGDNGRVMDIGINALRGDTELRNTSVSLADAQINIMAHLKPVNKICTPSPVGADEGATNFKISNDVQNSNPPASFELISLNDNPPMYNPLYDPIGIAIGEHASGTSLILAPIAVTPLDSIPLDFPCPSSKHIELPVKESLENSHSNGTNHEHAESVDALRATFTSAEDKLNDISPSTASEYADSYGSPALIVSDKGLKASKLASIDETMKIPNGVELECQLSSTNEEYVQGTELQSNITSSEHRSDNVKSHFSTPPSCGECMTPVEVDSSEKNESAFESTAGSVVSDREGESLLDRLKRQIEYDKERITSLYKELDEERSASAIAANQAMAMITRLQEEKAALNMEALHYLRMMEEQAEYDVEALEKANDLLSEKEKEIQDMEAELERYRSNVLDGSMAEKKNELACTSEAELASNLGNGKAIKDQKHLNSANGSESVQEMLCISECLKKIEQRLLQISSSGVTTCISNCIDSEMMEARWQNGSQPDDCAEDNGSSCQKEIDVSNGNFNIPGVKEPEFLKSEALEEMEANNDCREMSLESLQNGHEGLLVIKKIAYHLQELRKLVLLEQCIGP</sequence>
<dbReference type="Gramene" id="Kaladp0046s0124.2.v1.1">
    <property type="protein sequence ID" value="Kaladp0046s0124.2.v1.1"/>
    <property type="gene ID" value="Kaladp0046s0124.v1.1"/>
</dbReference>
<evidence type="ECO:0000313" key="9">
    <source>
        <dbReference type="Proteomes" id="UP000594263"/>
    </source>
</evidence>
<evidence type="ECO:0000256" key="1">
    <source>
        <dbReference type="ARBA" id="ARBA00004167"/>
    </source>
</evidence>
<organism evidence="8 9">
    <name type="scientific">Kalanchoe fedtschenkoi</name>
    <name type="common">Lavender scallops</name>
    <name type="synonym">South American air plant</name>
    <dbReference type="NCBI Taxonomy" id="63787"/>
    <lineage>
        <taxon>Eukaryota</taxon>
        <taxon>Viridiplantae</taxon>
        <taxon>Streptophyta</taxon>
        <taxon>Embryophyta</taxon>
        <taxon>Tracheophyta</taxon>
        <taxon>Spermatophyta</taxon>
        <taxon>Magnoliopsida</taxon>
        <taxon>eudicotyledons</taxon>
        <taxon>Gunneridae</taxon>
        <taxon>Pentapetalae</taxon>
        <taxon>Saxifragales</taxon>
        <taxon>Crassulaceae</taxon>
        <taxon>Kalanchoe</taxon>
    </lineage>
</organism>
<keyword evidence="9" id="KW-1185">Reference proteome</keyword>
<evidence type="ECO:0000256" key="5">
    <source>
        <dbReference type="SAM" id="Coils"/>
    </source>
</evidence>
<reference evidence="8" key="1">
    <citation type="submission" date="2021-01" db="UniProtKB">
        <authorList>
            <consortium name="EnsemblPlants"/>
        </authorList>
    </citation>
    <scope>IDENTIFICATION</scope>
</reference>
<evidence type="ECO:0000259" key="7">
    <source>
        <dbReference type="PROSITE" id="PS51775"/>
    </source>
</evidence>
<dbReference type="GO" id="GO:0080115">
    <property type="term" value="F:myosin XI tail binding"/>
    <property type="evidence" value="ECO:0007669"/>
    <property type="project" value="UniProtKB-ARBA"/>
</dbReference>
<feature type="domain" description="GTD-binding" evidence="7">
    <location>
        <begin position="535"/>
        <end position="633"/>
    </location>
</feature>
<evidence type="ECO:0000313" key="8">
    <source>
        <dbReference type="EnsemblPlants" id="Kaladp0046s0124.1.v1.1"/>
    </source>
</evidence>
<evidence type="ECO:0000256" key="3">
    <source>
        <dbReference type="ARBA" id="ARBA00022989"/>
    </source>
</evidence>
<keyword evidence="2" id="KW-0812">Transmembrane</keyword>
<proteinExistence type="predicted"/>
<dbReference type="EnsemblPlants" id="Kaladp0046s0124.2.v1.1">
    <property type="protein sequence ID" value="Kaladp0046s0124.2.v1.1"/>
    <property type="gene ID" value="Kaladp0046s0124.v1.1"/>
</dbReference>
<feature type="coiled-coil region" evidence="5">
    <location>
        <begin position="537"/>
        <end position="635"/>
    </location>
</feature>
<evidence type="ECO:0000256" key="2">
    <source>
        <dbReference type="ARBA" id="ARBA00022692"/>
    </source>
</evidence>
<feature type="region of interest" description="Disordered" evidence="6">
    <location>
        <begin position="164"/>
        <end position="215"/>
    </location>
</feature>
<name>A0A7N0TUV6_KALFE</name>
<dbReference type="PANTHER" id="PTHR31448:SF39">
    <property type="entry name" value="MYOSIN-BINDING PROTEIN 4-RELATED"/>
    <property type="match status" value="1"/>
</dbReference>
<accession>A0A7N0TUV6</accession>
<dbReference type="PANTHER" id="PTHR31448">
    <property type="entry name" value="MYOSIN-BINDING PROTEIN 2"/>
    <property type="match status" value="1"/>
</dbReference>
<keyword evidence="3" id="KW-1133">Transmembrane helix</keyword>
<comment type="subcellular location">
    <subcellularLocation>
        <location evidence="1">Membrane</location>
        <topology evidence="1">Single-pass membrane protein</topology>
    </subcellularLocation>
</comment>
<dbReference type="GO" id="GO:0016020">
    <property type="term" value="C:membrane"/>
    <property type="evidence" value="ECO:0007669"/>
    <property type="project" value="UniProtKB-SubCell"/>
</dbReference>
<evidence type="ECO:0000256" key="6">
    <source>
        <dbReference type="SAM" id="MobiDB-lite"/>
    </source>
</evidence>
<dbReference type="EnsemblPlants" id="Kaladp0046s0124.1.v1.1">
    <property type="protein sequence ID" value="Kaladp0046s0124.1.v1.1"/>
    <property type="gene ID" value="Kaladp0046s0124.v1.1"/>
</dbReference>
<feature type="region of interest" description="Disordered" evidence="6">
    <location>
        <begin position="480"/>
        <end position="502"/>
    </location>
</feature>
<dbReference type="Proteomes" id="UP000594263">
    <property type="component" value="Unplaced"/>
</dbReference>
<dbReference type="PROSITE" id="PS51775">
    <property type="entry name" value="GTD_BINDING"/>
    <property type="match status" value="1"/>
</dbReference>
<dbReference type="AlphaFoldDB" id="A0A7N0TUV6"/>
<keyword evidence="5" id="KW-0175">Coiled coil</keyword>
<dbReference type="Gramene" id="Kaladp0046s0124.1.v1.1">
    <property type="protein sequence ID" value="Kaladp0046s0124.1.v1.1"/>
    <property type="gene ID" value="Kaladp0046s0124.v1.1"/>
</dbReference>
<feature type="compositionally biased region" description="Basic and acidic residues" evidence="6">
    <location>
        <begin position="193"/>
        <end position="206"/>
    </location>
</feature>
<dbReference type="InterPro" id="IPR007656">
    <property type="entry name" value="GTD-bd"/>
</dbReference>
<keyword evidence="4" id="KW-0472">Membrane</keyword>
<protein>
    <recommendedName>
        <fullName evidence="7">GTD-binding domain-containing protein</fullName>
    </recommendedName>
</protein>
<evidence type="ECO:0000256" key="4">
    <source>
        <dbReference type="ARBA" id="ARBA00023136"/>
    </source>
</evidence>
<dbReference type="Pfam" id="PF04576">
    <property type="entry name" value="Zein-binding"/>
    <property type="match status" value="1"/>
</dbReference>
<dbReference type="InterPro" id="IPR039306">
    <property type="entry name" value="MYOB"/>
</dbReference>
<dbReference type="EnsemblPlants" id="Kaladp0046s0124.3.v1.1">
    <property type="protein sequence ID" value="Kaladp0046s0124.3.v1.1"/>
    <property type="gene ID" value="Kaladp0046s0124.v1.1"/>
</dbReference>
<dbReference type="OMA" id="EWFLMFL"/>